<gene>
    <name evidence="2" type="ORF">GA0074692_6602</name>
</gene>
<accession>A0A1C6TJR2</accession>
<sequence length="270" mass="29635">MSRRPVRVVENVHVAMSRTGGDGAADRPLAPVRRPRPTAPALDYYLVRPRLPDDRPAAPPEGIVVEEFLFGADHTVLRVDSAAWTPGGPGWWTSSALSRSIRADPELRGRVVGVPRHRAEVVYRQLGGATLPDEATLRGHLRAGDTRAASAPLLLSPERVTPGFHSTRVYRVLFANELGPDDLVQLSSGWPMTRTDPIRSNGVVGTARRRIGADVFRWDLRRIGMIGAYGLDPTVDLVTGRDDGVRPVLRELTTTLRLRGLIPVTVERFS</sequence>
<proteinExistence type="predicted"/>
<reference evidence="3" key="1">
    <citation type="submission" date="2016-06" db="EMBL/GenBank/DDBJ databases">
        <authorList>
            <person name="Varghese N."/>
            <person name="Submissions Spin"/>
        </authorList>
    </citation>
    <scope>NUCLEOTIDE SEQUENCE [LARGE SCALE GENOMIC DNA]</scope>
    <source>
        <strain evidence="3">DSM 43817</strain>
    </source>
</reference>
<name>A0A1C6TJR2_9ACTN</name>
<keyword evidence="3" id="KW-1185">Reference proteome</keyword>
<evidence type="ECO:0000313" key="2">
    <source>
        <dbReference type="EMBL" id="SCL41996.1"/>
    </source>
</evidence>
<organism evidence="2 3">
    <name type="scientific">Micromonospora pallida</name>
    <dbReference type="NCBI Taxonomy" id="145854"/>
    <lineage>
        <taxon>Bacteria</taxon>
        <taxon>Bacillati</taxon>
        <taxon>Actinomycetota</taxon>
        <taxon>Actinomycetes</taxon>
        <taxon>Micromonosporales</taxon>
        <taxon>Micromonosporaceae</taxon>
        <taxon>Micromonospora</taxon>
    </lineage>
</organism>
<evidence type="ECO:0000256" key="1">
    <source>
        <dbReference type="SAM" id="MobiDB-lite"/>
    </source>
</evidence>
<dbReference type="Proteomes" id="UP000198959">
    <property type="component" value="Unassembled WGS sequence"/>
</dbReference>
<dbReference type="AlphaFoldDB" id="A0A1C6TJR2"/>
<dbReference type="EMBL" id="FMHW01000002">
    <property type="protein sequence ID" value="SCL41996.1"/>
    <property type="molecule type" value="Genomic_DNA"/>
</dbReference>
<evidence type="ECO:0000313" key="3">
    <source>
        <dbReference type="Proteomes" id="UP000198959"/>
    </source>
</evidence>
<protein>
    <submittedName>
        <fullName evidence="2">Uncharacterized protein</fullName>
    </submittedName>
</protein>
<feature type="region of interest" description="Disordered" evidence="1">
    <location>
        <begin position="17"/>
        <end position="36"/>
    </location>
</feature>